<comment type="caution">
    <text evidence="1">The sequence shown here is derived from an EMBL/GenBank/DDBJ whole genome shotgun (WGS) entry which is preliminary data.</text>
</comment>
<keyword evidence="2" id="KW-1185">Reference proteome</keyword>
<protein>
    <submittedName>
        <fullName evidence="1">Uncharacterized protein</fullName>
    </submittedName>
</protein>
<accession>A0AAN7XNL4</accession>
<dbReference type="Proteomes" id="UP001346869">
    <property type="component" value="Unassembled WGS sequence"/>
</dbReference>
<name>A0AAN7XNL4_ELEMC</name>
<dbReference type="AlphaFoldDB" id="A0AAN7XNL4"/>
<gene>
    <name evidence="1" type="ORF">PBY51_019713</name>
</gene>
<dbReference type="EMBL" id="JAUZQC010000009">
    <property type="protein sequence ID" value="KAK5865445.1"/>
    <property type="molecule type" value="Genomic_DNA"/>
</dbReference>
<evidence type="ECO:0000313" key="1">
    <source>
        <dbReference type="EMBL" id="KAK5865445.1"/>
    </source>
</evidence>
<sequence length="71" mass="7944">MDLSEKLKAEKAQSEVIKEEQCKTIQAWNIKAAPDQDFCAEQKLTAAEKEKMLSLKVGQPEDKISTYGKGD</sequence>
<evidence type="ECO:0000313" key="2">
    <source>
        <dbReference type="Proteomes" id="UP001346869"/>
    </source>
</evidence>
<reference evidence="1 2" key="1">
    <citation type="journal article" date="2023" name="Genes (Basel)">
        <title>Chromosome-Level Genome Assembly and Circadian Gene Repertoire of the Patagonia Blennie Eleginops maclovinus-The Closest Ancestral Proxy of Antarctic Cryonotothenioids.</title>
        <authorList>
            <person name="Cheng C.C."/>
            <person name="Rivera-Colon A.G."/>
            <person name="Minhas B.F."/>
            <person name="Wilson L."/>
            <person name="Rayamajhi N."/>
            <person name="Vargas-Chacoff L."/>
            <person name="Catchen J.M."/>
        </authorList>
    </citation>
    <scope>NUCLEOTIDE SEQUENCE [LARGE SCALE GENOMIC DNA]</scope>
    <source>
        <strain evidence="1">JMC-PN-2008</strain>
    </source>
</reference>
<organism evidence="1 2">
    <name type="scientific">Eleginops maclovinus</name>
    <name type="common">Patagonian blennie</name>
    <name type="synonym">Eleginus maclovinus</name>
    <dbReference type="NCBI Taxonomy" id="56733"/>
    <lineage>
        <taxon>Eukaryota</taxon>
        <taxon>Metazoa</taxon>
        <taxon>Chordata</taxon>
        <taxon>Craniata</taxon>
        <taxon>Vertebrata</taxon>
        <taxon>Euteleostomi</taxon>
        <taxon>Actinopterygii</taxon>
        <taxon>Neopterygii</taxon>
        <taxon>Teleostei</taxon>
        <taxon>Neoteleostei</taxon>
        <taxon>Acanthomorphata</taxon>
        <taxon>Eupercaria</taxon>
        <taxon>Perciformes</taxon>
        <taxon>Notothenioidei</taxon>
        <taxon>Eleginopidae</taxon>
        <taxon>Eleginops</taxon>
    </lineage>
</organism>
<proteinExistence type="predicted"/>
<reference evidence="1 2" key="2">
    <citation type="journal article" date="2023" name="Mol. Biol. Evol.">
        <title>Genomics of Secondarily Temperate Adaptation in the Only Non-Antarctic Icefish.</title>
        <authorList>
            <person name="Rivera-Colon A.G."/>
            <person name="Rayamajhi N."/>
            <person name="Minhas B.F."/>
            <person name="Madrigal G."/>
            <person name="Bilyk K.T."/>
            <person name="Yoon V."/>
            <person name="Hune M."/>
            <person name="Gregory S."/>
            <person name="Cheng C.H.C."/>
            <person name="Catchen J.M."/>
        </authorList>
    </citation>
    <scope>NUCLEOTIDE SEQUENCE [LARGE SCALE GENOMIC DNA]</scope>
    <source>
        <strain evidence="1">JMC-PN-2008</strain>
    </source>
</reference>